<reference evidence="2" key="1">
    <citation type="submission" date="2014-09" db="EMBL/GenBank/DDBJ databases">
        <authorList>
            <person name="Magalhaes I.L.F."/>
            <person name="Oliveira U."/>
            <person name="Santos F.R."/>
            <person name="Vidigal T.H.D.A."/>
            <person name="Brescovit A.D."/>
            <person name="Santos A.J."/>
        </authorList>
    </citation>
    <scope>NUCLEOTIDE SEQUENCE</scope>
    <source>
        <tissue evidence="2">Shoot tissue taken approximately 20 cm above the soil surface</tissue>
    </source>
</reference>
<proteinExistence type="predicted"/>
<dbReference type="EMBL" id="GBRH01251896">
    <property type="protein sequence ID" value="JAD45999.1"/>
    <property type="molecule type" value="Transcribed_RNA"/>
</dbReference>
<feature type="region of interest" description="Disordered" evidence="1">
    <location>
        <begin position="1"/>
        <end position="68"/>
    </location>
</feature>
<evidence type="ECO:0000313" key="2">
    <source>
        <dbReference type="EMBL" id="JAD45999.1"/>
    </source>
</evidence>
<reference evidence="2" key="2">
    <citation type="journal article" date="2015" name="Data Brief">
        <title>Shoot transcriptome of the giant reed, Arundo donax.</title>
        <authorList>
            <person name="Barrero R.A."/>
            <person name="Guerrero F.D."/>
            <person name="Moolhuijzen P."/>
            <person name="Goolsby J.A."/>
            <person name="Tidwell J."/>
            <person name="Bellgard S.E."/>
            <person name="Bellgard M.I."/>
        </authorList>
    </citation>
    <scope>NUCLEOTIDE SEQUENCE</scope>
    <source>
        <tissue evidence="2">Shoot tissue taken approximately 20 cm above the soil surface</tissue>
    </source>
</reference>
<organism evidence="2">
    <name type="scientific">Arundo donax</name>
    <name type="common">Giant reed</name>
    <name type="synonym">Donax arundinaceus</name>
    <dbReference type="NCBI Taxonomy" id="35708"/>
    <lineage>
        <taxon>Eukaryota</taxon>
        <taxon>Viridiplantae</taxon>
        <taxon>Streptophyta</taxon>
        <taxon>Embryophyta</taxon>
        <taxon>Tracheophyta</taxon>
        <taxon>Spermatophyta</taxon>
        <taxon>Magnoliopsida</taxon>
        <taxon>Liliopsida</taxon>
        <taxon>Poales</taxon>
        <taxon>Poaceae</taxon>
        <taxon>PACMAD clade</taxon>
        <taxon>Arundinoideae</taxon>
        <taxon>Arundineae</taxon>
        <taxon>Arundo</taxon>
    </lineage>
</organism>
<feature type="compositionally biased region" description="Basic and acidic residues" evidence="1">
    <location>
        <begin position="37"/>
        <end position="56"/>
    </location>
</feature>
<name>A0A0A9A2Y7_ARUDO</name>
<dbReference type="AlphaFoldDB" id="A0A0A9A2Y7"/>
<accession>A0A0A9A2Y7</accession>
<sequence>MDPDPGGQGRPKGPSRVHGRAGEVATGEGVGADDEAGEQRADRADRAPRVEDHRIGDEEEGEGEDHLHHQALRGADACAKGMHRGNLHCTVWRMFCLALEINNTESHVEVQDASFPISFCLLFTFFLKNCMLHGPFC</sequence>
<protein>
    <submittedName>
        <fullName evidence="2">Tip4b</fullName>
    </submittedName>
</protein>
<evidence type="ECO:0000256" key="1">
    <source>
        <dbReference type="SAM" id="MobiDB-lite"/>
    </source>
</evidence>
<feature type="compositionally biased region" description="Gly residues" evidence="1">
    <location>
        <begin position="1"/>
        <end position="10"/>
    </location>
</feature>